<dbReference type="PANTHER" id="PTHR30629">
    <property type="entry name" value="PROPHAGE INTEGRASE"/>
    <property type="match status" value="1"/>
</dbReference>
<dbReference type="SUPFAM" id="SSF56349">
    <property type="entry name" value="DNA breaking-rejoining enzymes"/>
    <property type="match status" value="1"/>
</dbReference>
<sequence length="325" mass="36908">MRPRKKDRHLPACVYEKHGAYWFVKAGKWTRLGDNLRDALIEHARIITKPKSGIDALIDAAWPSITAKIADGTKTSYLQSASTLRKIFAEFQPHEILPKHVAQMRRAYLDRAAAGNHLLTVLRLVMAYALEEEIIDYNPCVGIKPLPSGKRDRLISAEEFDRIYACAHPRLQCAMDLCRLTGQRIGDIVNMRNDQITEQGIWFKQQKTGNRLIVSWSDELRAVVERTKYIESHGVPTVTLFSQRGGKPLKITTLRQQWTGACKRAGVNDAQLRDLRAMAGTEAKRQGLDPTALLGHSDPKMTRRYLRDRDVPVVSANRVIRHVKK</sequence>
<protein>
    <submittedName>
        <fullName evidence="6">Tyrosine-type recombinase/integrase</fullName>
    </submittedName>
</protein>
<dbReference type="InterPro" id="IPR050808">
    <property type="entry name" value="Phage_Integrase"/>
</dbReference>
<dbReference type="Gene3D" id="1.10.443.10">
    <property type="entry name" value="Intergrase catalytic core"/>
    <property type="match status" value="1"/>
</dbReference>
<dbReference type="PROSITE" id="PS51898">
    <property type="entry name" value="TYR_RECOMBINASE"/>
    <property type="match status" value="1"/>
</dbReference>
<dbReference type="Proteomes" id="UP001200247">
    <property type="component" value="Unassembled WGS sequence"/>
</dbReference>
<feature type="domain" description="Tyr recombinase" evidence="5">
    <location>
        <begin position="150"/>
        <end position="318"/>
    </location>
</feature>
<dbReference type="Gene3D" id="1.10.150.130">
    <property type="match status" value="1"/>
</dbReference>
<evidence type="ECO:0000313" key="6">
    <source>
        <dbReference type="EMBL" id="MCG9026400.1"/>
    </source>
</evidence>
<evidence type="ECO:0000256" key="3">
    <source>
        <dbReference type="ARBA" id="ARBA00023125"/>
    </source>
</evidence>
<dbReference type="InterPro" id="IPR013762">
    <property type="entry name" value="Integrase-like_cat_sf"/>
</dbReference>
<dbReference type="PANTHER" id="PTHR30629:SF2">
    <property type="entry name" value="PROPHAGE INTEGRASE INTS-RELATED"/>
    <property type="match status" value="1"/>
</dbReference>
<dbReference type="EMBL" id="JAJAXM010000019">
    <property type="protein sequence ID" value="MCG9026400.1"/>
    <property type="molecule type" value="Genomic_DNA"/>
</dbReference>
<dbReference type="GO" id="GO:0015074">
    <property type="term" value="P:DNA integration"/>
    <property type="evidence" value="ECO:0007669"/>
    <property type="project" value="UniProtKB-KW"/>
</dbReference>
<dbReference type="AlphaFoldDB" id="A0ABD4SUK3"/>
<dbReference type="Pfam" id="PF00589">
    <property type="entry name" value="Phage_integrase"/>
    <property type="match status" value="1"/>
</dbReference>
<evidence type="ECO:0000256" key="4">
    <source>
        <dbReference type="ARBA" id="ARBA00023172"/>
    </source>
</evidence>
<reference evidence="6 7" key="1">
    <citation type="submission" date="2021-10" db="EMBL/GenBank/DDBJ databases">
        <title>Whole-genome sequencing analysis of Laribacter hongkongensis: virulence gene profiles, carbohydrate-active enzyme prediction, and antimicrobial resistance characterization.</title>
        <authorList>
            <person name="Yuan P."/>
            <person name="Zhan Y."/>
            <person name="Chen D."/>
        </authorList>
    </citation>
    <scope>NUCLEOTIDE SEQUENCE [LARGE SCALE GENOMIC DNA]</scope>
    <source>
        <strain evidence="6 7">W67</strain>
    </source>
</reference>
<comment type="similarity">
    <text evidence="1">Belongs to the 'phage' integrase family.</text>
</comment>
<comment type="caution">
    <text evidence="6">The sequence shown here is derived from an EMBL/GenBank/DDBJ whole genome shotgun (WGS) entry which is preliminary data.</text>
</comment>
<dbReference type="InterPro" id="IPR002104">
    <property type="entry name" value="Integrase_catalytic"/>
</dbReference>
<accession>A0ABD4SUK3</accession>
<dbReference type="InterPro" id="IPR010998">
    <property type="entry name" value="Integrase_recombinase_N"/>
</dbReference>
<gene>
    <name evidence="6" type="ORF">LH440_10920</name>
</gene>
<proteinExistence type="inferred from homology"/>
<evidence type="ECO:0000313" key="7">
    <source>
        <dbReference type="Proteomes" id="UP001200247"/>
    </source>
</evidence>
<keyword evidence="3" id="KW-0238">DNA-binding</keyword>
<evidence type="ECO:0000256" key="2">
    <source>
        <dbReference type="ARBA" id="ARBA00022908"/>
    </source>
</evidence>
<dbReference type="RefSeq" id="WP_239857291.1">
    <property type="nucleotide sequence ID" value="NZ_JAJAWK010000050.1"/>
</dbReference>
<organism evidence="6 7">
    <name type="scientific">Laribacter hongkongensis</name>
    <dbReference type="NCBI Taxonomy" id="168471"/>
    <lineage>
        <taxon>Bacteria</taxon>
        <taxon>Pseudomonadati</taxon>
        <taxon>Pseudomonadota</taxon>
        <taxon>Betaproteobacteria</taxon>
        <taxon>Neisseriales</taxon>
        <taxon>Aquaspirillaceae</taxon>
        <taxon>Laribacter</taxon>
    </lineage>
</organism>
<dbReference type="GO" id="GO:0003677">
    <property type="term" value="F:DNA binding"/>
    <property type="evidence" value="ECO:0007669"/>
    <property type="project" value="UniProtKB-KW"/>
</dbReference>
<dbReference type="GO" id="GO:0006310">
    <property type="term" value="P:DNA recombination"/>
    <property type="evidence" value="ECO:0007669"/>
    <property type="project" value="UniProtKB-KW"/>
</dbReference>
<name>A0ABD4SUK3_9NEIS</name>
<keyword evidence="2" id="KW-0229">DNA integration</keyword>
<keyword evidence="4" id="KW-0233">DNA recombination</keyword>
<evidence type="ECO:0000256" key="1">
    <source>
        <dbReference type="ARBA" id="ARBA00008857"/>
    </source>
</evidence>
<dbReference type="InterPro" id="IPR011010">
    <property type="entry name" value="DNA_brk_join_enz"/>
</dbReference>
<evidence type="ECO:0000259" key="5">
    <source>
        <dbReference type="PROSITE" id="PS51898"/>
    </source>
</evidence>